<comment type="caution">
    <text evidence="4">The sequence shown here is derived from an EMBL/GenBank/DDBJ whole genome shotgun (WGS) entry which is preliminary data.</text>
</comment>
<name>A0ABW2XKI8_9ACTN</name>
<dbReference type="SUPFAM" id="SSF51735">
    <property type="entry name" value="NAD(P)-binding Rossmann-fold domains"/>
    <property type="match status" value="1"/>
</dbReference>
<feature type="domain" description="DUF2520" evidence="3">
    <location>
        <begin position="168"/>
        <end position="291"/>
    </location>
</feature>
<evidence type="ECO:0000313" key="5">
    <source>
        <dbReference type="Proteomes" id="UP001597063"/>
    </source>
</evidence>
<evidence type="ECO:0000259" key="2">
    <source>
        <dbReference type="Pfam" id="PF10727"/>
    </source>
</evidence>
<protein>
    <submittedName>
        <fullName evidence="4">Rossmann-like and DUF2520 domain-containing protein</fullName>
    </submittedName>
</protein>
<evidence type="ECO:0000313" key="4">
    <source>
        <dbReference type="EMBL" id="MFD0685838.1"/>
    </source>
</evidence>
<dbReference type="InterPro" id="IPR018931">
    <property type="entry name" value="DUF2520"/>
</dbReference>
<dbReference type="Gene3D" id="3.40.50.720">
    <property type="entry name" value="NAD(P)-binding Rossmann-like Domain"/>
    <property type="match status" value="1"/>
</dbReference>
<keyword evidence="5" id="KW-1185">Reference proteome</keyword>
<dbReference type="EMBL" id="JBHTGP010000006">
    <property type="protein sequence ID" value="MFD0685838.1"/>
    <property type="molecule type" value="Genomic_DNA"/>
</dbReference>
<dbReference type="PANTHER" id="PTHR40459">
    <property type="entry name" value="CONSERVED HYPOTHETICAL ALANINE AND LEUCINE RICH PROTEIN"/>
    <property type="match status" value="1"/>
</dbReference>
<dbReference type="InterPro" id="IPR037108">
    <property type="entry name" value="TM1727-like_C_sf"/>
</dbReference>
<dbReference type="InterPro" id="IPR008927">
    <property type="entry name" value="6-PGluconate_DH-like_C_sf"/>
</dbReference>
<feature type="domain" description="Putative oxidoreductase/dehydrogenase Rossmann-like" evidence="2">
    <location>
        <begin position="28"/>
        <end position="150"/>
    </location>
</feature>
<organism evidence="4 5">
    <name type="scientific">Actinomadura fibrosa</name>
    <dbReference type="NCBI Taxonomy" id="111802"/>
    <lineage>
        <taxon>Bacteria</taxon>
        <taxon>Bacillati</taxon>
        <taxon>Actinomycetota</taxon>
        <taxon>Actinomycetes</taxon>
        <taxon>Streptosporangiales</taxon>
        <taxon>Thermomonosporaceae</taxon>
        <taxon>Actinomadura</taxon>
    </lineage>
</organism>
<dbReference type="Gene3D" id="1.10.1040.20">
    <property type="entry name" value="ProC-like, C-terminal domain"/>
    <property type="match status" value="1"/>
</dbReference>
<dbReference type="PANTHER" id="PTHR40459:SF1">
    <property type="entry name" value="CONSERVED HYPOTHETICAL ALANINE AND LEUCINE RICH PROTEIN"/>
    <property type="match status" value="1"/>
</dbReference>
<feature type="compositionally biased region" description="Low complexity" evidence="1">
    <location>
        <begin position="1"/>
        <end position="13"/>
    </location>
</feature>
<proteinExistence type="predicted"/>
<dbReference type="InterPro" id="IPR036291">
    <property type="entry name" value="NAD(P)-bd_dom_sf"/>
</dbReference>
<dbReference type="RefSeq" id="WP_131755346.1">
    <property type="nucleotide sequence ID" value="NZ_JBHTGP010000006.1"/>
</dbReference>
<evidence type="ECO:0000259" key="3">
    <source>
        <dbReference type="Pfam" id="PF10728"/>
    </source>
</evidence>
<evidence type="ECO:0000256" key="1">
    <source>
        <dbReference type="SAM" id="MobiDB-lite"/>
    </source>
</evidence>
<dbReference type="SUPFAM" id="SSF48179">
    <property type="entry name" value="6-phosphogluconate dehydrogenase C-terminal domain-like"/>
    <property type="match status" value="1"/>
</dbReference>
<accession>A0ABW2XKI8</accession>
<dbReference type="InterPro" id="IPR019665">
    <property type="entry name" value="OxRdtase/DH_put_Rossmann_dom"/>
</dbReference>
<reference evidence="5" key="1">
    <citation type="journal article" date="2019" name="Int. J. Syst. Evol. Microbiol.">
        <title>The Global Catalogue of Microorganisms (GCM) 10K type strain sequencing project: providing services to taxonomists for standard genome sequencing and annotation.</title>
        <authorList>
            <consortium name="The Broad Institute Genomics Platform"/>
            <consortium name="The Broad Institute Genome Sequencing Center for Infectious Disease"/>
            <person name="Wu L."/>
            <person name="Ma J."/>
        </authorList>
    </citation>
    <scope>NUCLEOTIDE SEQUENCE [LARGE SCALE GENOMIC DNA]</scope>
    <source>
        <strain evidence="5">JCM 9371</strain>
    </source>
</reference>
<dbReference type="Pfam" id="PF10727">
    <property type="entry name" value="Rossmann-like"/>
    <property type="match status" value="1"/>
</dbReference>
<dbReference type="Proteomes" id="UP001597063">
    <property type="component" value="Unassembled WGS sequence"/>
</dbReference>
<feature type="region of interest" description="Disordered" evidence="1">
    <location>
        <begin position="1"/>
        <end position="29"/>
    </location>
</feature>
<dbReference type="Pfam" id="PF10728">
    <property type="entry name" value="DUF2520"/>
    <property type="match status" value="1"/>
</dbReference>
<gene>
    <name evidence="4" type="ORF">ACFQZM_15135</name>
</gene>
<sequence length="317" mass="31846">MDPHGTPGPAAPGDGPGDGYGAAGERPEDRPARLSVGVVGAGRVGTALGAALSRAGHRVVAAAAVSERSRVRVAERLPGTSVAAPQDVVAAADLVLLTVPDDALPELAAGLVGAGVPVTGKLVAHTSGRYGTAVLDPLTRAGALPLALHPVMTFTGRSDDVNRLTGISFGVTAPEPLRPVAEALVLEMGGEPVAIPEERRPLYHAALAGGANHLVTLVVESMGLLREAGVAEPGRMLGPLLGAALDNALRLGLDGLTGPVARGDAGTVAGHVAELAKVSPESRRAYVALARLTADRALGAGLLKPEDAERLLEALAD</sequence>